<dbReference type="GO" id="GO:0030145">
    <property type="term" value="F:manganese ion binding"/>
    <property type="evidence" value="ECO:0007669"/>
    <property type="project" value="InterPro"/>
</dbReference>
<keyword evidence="5" id="KW-0464">Manganese</keyword>
<organism evidence="9 10">
    <name type="scientific">[Candida] arabinofermentans NRRL YB-2248</name>
    <dbReference type="NCBI Taxonomy" id="983967"/>
    <lineage>
        <taxon>Eukaryota</taxon>
        <taxon>Fungi</taxon>
        <taxon>Dikarya</taxon>
        <taxon>Ascomycota</taxon>
        <taxon>Saccharomycotina</taxon>
        <taxon>Pichiomycetes</taxon>
        <taxon>Pichiales</taxon>
        <taxon>Pichiaceae</taxon>
        <taxon>Ogataea</taxon>
        <taxon>Ogataea/Candida clade</taxon>
    </lineage>
</organism>
<evidence type="ECO:0000256" key="3">
    <source>
        <dbReference type="ARBA" id="ARBA00022723"/>
    </source>
</evidence>
<accession>A0A1E4SV32</accession>
<evidence type="ECO:0000256" key="5">
    <source>
        <dbReference type="ARBA" id="ARBA00023211"/>
    </source>
</evidence>
<dbReference type="STRING" id="983967.A0A1E4SV32"/>
<dbReference type="Pfam" id="PF05195">
    <property type="entry name" value="AMP_N"/>
    <property type="match status" value="1"/>
</dbReference>
<evidence type="ECO:0000259" key="8">
    <source>
        <dbReference type="SMART" id="SM01011"/>
    </source>
</evidence>
<feature type="domain" description="Aminopeptidase P N-terminal" evidence="8">
    <location>
        <begin position="71"/>
        <end position="208"/>
    </location>
</feature>
<dbReference type="SMART" id="SM01011">
    <property type="entry name" value="AMP_N"/>
    <property type="match status" value="1"/>
</dbReference>
<dbReference type="Gene3D" id="3.40.350.10">
    <property type="entry name" value="Creatinase/prolidase N-terminal domain"/>
    <property type="match status" value="1"/>
</dbReference>
<dbReference type="PROSITE" id="PS00491">
    <property type="entry name" value="PROLINE_PEPTIDASE"/>
    <property type="match status" value="1"/>
</dbReference>
<keyword evidence="4" id="KW-0378">Hydrolase</keyword>
<dbReference type="OrthoDB" id="4215474at2759"/>
<dbReference type="CDD" id="cd01087">
    <property type="entry name" value="Prolidase"/>
    <property type="match status" value="1"/>
</dbReference>
<dbReference type="GO" id="GO:0070006">
    <property type="term" value="F:metalloaminopeptidase activity"/>
    <property type="evidence" value="ECO:0007669"/>
    <property type="project" value="InterPro"/>
</dbReference>
<comment type="similarity">
    <text evidence="2 6">Belongs to the peptidase M24B family.</text>
</comment>
<dbReference type="PANTHER" id="PTHR43226:SF4">
    <property type="entry name" value="XAA-PRO AMINOPEPTIDASE 3"/>
    <property type="match status" value="1"/>
</dbReference>
<dbReference type="GO" id="GO:0006508">
    <property type="term" value="P:proteolysis"/>
    <property type="evidence" value="ECO:0007669"/>
    <property type="project" value="TreeGrafter"/>
</dbReference>
<keyword evidence="7" id="KW-0175">Coiled coil</keyword>
<sequence>MLIGRSLKRVSHRLTPVKGSKSTIHHNHNHLQNYRLLKVSARQYATSFETGQPIHETRPHLVNPGDLTIGISAQEYYSRRLRLAEKLPAKSIAIIPGNSIKYASGSVFYNFQQNNDLFYLTGWNEPDSVCIIEKKTDDLDSVSLHMIVPPKDENAEMWEGYRTGVDGVVEIFNADYSTSNANLASYLGKLLNSYKNVYYDFNDDKKSTFTKIFDSLNLKENANKHSIENLLREKNSTIRSLKQKIAEMRVTKSNAELKMMRIAGKISGRAYNEAFAKSFKSEKGLLAFLEYRFISGGCDKSAYIPVVAGGSNALCIHYTRNDKMFSGDEMVLVDAAGSLGGYCADISRTWPVNGKFTKPQSELYQAVLNVEKSCIEKCTEDSNFSINDMHNLSVSLMTKELRNCGFHNLQDWEVMKFLYPHYIGHNLGLDVHDLPSYPRNARFQTGQVVTVEPGVYVPDDPKWPKGFRNIGIRIEDDVAIGKNNYVVLTAEAAKEIADIEALAEHGVTTEIEEEVTDIYKLFP</sequence>
<proteinExistence type="inferred from homology"/>
<dbReference type="Pfam" id="PF00557">
    <property type="entry name" value="Peptidase_M24"/>
    <property type="match status" value="1"/>
</dbReference>
<evidence type="ECO:0000256" key="6">
    <source>
        <dbReference type="RuleBase" id="RU000590"/>
    </source>
</evidence>
<keyword evidence="3 6" id="KW-0479">Metal-binding</keyword>
<dbReference type="InterPro" id="IPR029149">
    <property type="entry name" value="Creatin/AminoP/Spt16_N"/>
</dbReference>
<feature type="coiled-coil region" evidence="7">
    <location>
        <begin position="224"/>
        <end position="258"/>
    </location>
</feature>
<dbReference type="InterPro" id="IPR007865">
    <property type="entry name" value="Aminopep_P_N"/>
</dbReference>
<dbReference type="Proteomes" id="UP000094801">
    <property type="component" value="Unassembled WGS sequence"/>
</dbReference>
<dbReference type="InterPro" id="IPR036005">
    <property type="entry name" value="Creatinase/aminopeptidase-like"/>
</dbReference>
<name>A0A1E4SV32_9ASCO</name>
<dbReference type="GO" id="GO:0005739">
    <property type="term" value="C:mitochondrion"/>
    <property type="evidence" value="ECO:0007669"/>
    <property type="project" value="TreeGrafter"/>
</dbReference>
<keyword evidence="10" id="KW-1185">Reference proteome</keyword>
<dbReference type="PANTHER" id="PTHR43226">
    <property type="entry name" value="XAA-PRO AMINOPEPTIDASE 3"/>
    <property type="match status" value="1"/>
</dbReference>
<evidence type="ECO:0000256" key="4">
    <source>
        <dbReference type="ARBA" id="ARBA00022801"/>
    </source>
</evidence>
<dbReference type="EMBL" id="KV453865">
    <property type="protein sequence ID" value="ODV83292.1"/>
    <property type="molecule type" value="Genomic_DNA"/>
</dbReference>
<dbReference type="InterPro" id="IPR052433">
    <property type="entry name" value="X-Pro_dipept-like"/>
</dbReference>
<evidence type="ECO:0000256" key="2">
    <source>
        <dbReference type="ARBA" id="ARBA00008766"/>
    </source>
</evidence>
<gene>
    <name evidence="9" type="ORF">CANARDRAFT_30069</name>
</gene>
<dbReference type="SUPFAM" id="SSF55920">
    <property type="entry name" value="Creatinase/aminopeptidase"/>
    <property type="match status" value="1"/>
</dbReference>
<dbReference type="AlphaFoldDB" id="A0A1E4SV32"/>
<evidence type="ECO:0000256" key="7">
    <source>
        <dbReference type="SAM" id="Coils"/>
    </source>
</evidence>
<evidence type="ECO:0000313" key="9">
    <source>
        <dbReference type="EMBL" id="ODV83292.1"/>
    </source>
</evidence>
<dbReference type="SUPFAM" id="SSF53092">
    <property type="entry name" value="Creatinase/prolidase N-terminal domain"/>
    <property type="match status" value="1"/>
</dbReference>
<dbReference type="InterPro" id="IPR000994">
    <property type="entry name" value="Pept_M24"/>
</dbReference>
<reference evidence="10" key="1">
    <citation type="submission" date="2016-04" db="EMBL/GenBank/DDBJ databases">
        <title>Comparative genomics of biotechnologically important yeasts.</title>
        <authorList>
            <consortium name="DOE Joint Genome Institute"/>
            <person name="Riley R."/>
            <person name="Haridas S."/>
            <person name="Wolfe K.H."/>
            <person name="Lopes M.R."/>
            <person name="Hittinger C.T."/>
            <person name="Goker M."/>
            <person name="Salamov A."/>
            <person name="Wisecaver J."/>
            <person name="Long T.M."/>
            <person name="Aerts A.L."/>
            <person name="Barry K."/>
            <person name="Choi C."/>
            <person name="Clum A."/>
            <person name="Coughlan A.Y."/>
            <person name="Deshpande S."/>
            <person name="Douglass A.P."/>
            <person name="Hanson S.J."/>
            <person name="Klenk H.-P."/>
            <person name="Labutti K."/>
            <person name="Lapidus A."/>
            <person name="Lindquist E."/>
            <person name="Lipzen A."/>
            <person name="Meier-Kolthoff J.P."/>
            <person name="Ohm R.A."/>
            <person name="Otillar R.P."/>
            <person name="Pangilinan J."/>
            <person name="Peng Y."/>
            <person name="Rokas A."/>
            <person name="Rosa C.A."/>
            <person name="Scheuner C."/>
            <person name="Sibirny A.A."/>
            <person name="Slot J.C."/>
            <person name="Stielow J.B."/>
            <person name="Sun H."/>
            <person name="Kurtzman C.P."/>
            <person name="Blackwell M."/>
            <person name="Grigoriev I.V."/>
            <person name="Jeffries T.W."/>
        </authorList>
    </citation>
    <scope>NUCLEOTIDE SEQUENCE [LARGE SCALE GENOMIC DNA]</scope>
    <source>
        <strain evidence="10">NRRL YB-2248</strain>
    </source>
</reference>
<dbReference type="InterPro" id="IPR001131">
    <property type="entry name" value="Peptidase_M24B_aminopep-P_CS"/>
</dbReference>
<evidence type="ECO:0000256" key="1">
    <source>
        <dbReference type="ARBA" id="ARBA00001936"/>
    </source>
</evidence>
<protein>
    <recommendedName>
        <fullName evidence="8">Aminopeptidase P N-terminal domain-containing protein</fullName>
    </recommendedName>
</protein>
<comment type="cofactor">
    <cofactor evidence="1">
        <name>Mn(2+)</name>
        <dbReference type="ChEBI" id="CHEBI:29035"/>
    </cofactor>
</comment>
<dbReference type="Gene3D" id="3.90.230.10">
    <property type="entry name" value="Creatinase/methionine aminopeptidase superfamily"/>
    <property type="match status" value="1"/>
</dbReference>
<evidence type="ECO:0000313" key="10">
    <source>
        <dbReference type="Proteomes" id="UP000094801"/>
    </source>
</evidence>